<dbReference type="OrthoDB" id="10960at2157"/>
<dbReference type="Gene3D" id="3.30.70.120">
    <property type="match status" value="1"/>
</dbReference>
<dbReference type="SUPFAM" id="SSF54913">
    <property type="entry name" value="GlnB-like"/>
    <property type="match status" value="1"/>
</dbReference>
<gene>
    <name evidence="7" type="ordered locus">Pisl_1455</name>
</gene>
<keyword evidence="5" id="KW-0597">Phosphoprotein</keyword>
<keyword evidence="2" id="KW-0805">Transcription regulation</keyword>
<evidence type="ECO:0000313" key="7">
    <source>
        <dbReference type="EMBL" id="ABL88611.1"/>
    </source>
</evidence>
<evidence type="ECO:0000256" key="6">
    <source>
        <dbReference type="RuleBase" id="RU003936"/>
    </source>
</evidence>
<evidence type="ECO:0000256" key="4">
    <source>
        <dbReference type="ARBA" id="ARBA00023231"/>
    </source>
</evidence>
<keyword evidence="3" id="KW-0804">Transcription</keyword>
<dbReference type="GO" id="GO:0005829">
    <property type="term" value="C:cytosol"/>
    <property type="evidence" value="ECO:0007669"/>
    <property type="project" value="TreeGrafter"/>
</dbReference>
<dbReference type="Proteomes" id="UP000002595">
    <property type="component" value="Chromosome"/>
</dbReference>
<proteinExistence type="inferred from homology"/>
<sequence>MKLVRAVIREDKLVDVLDALVRAGYTGATVFRDVGGMGGESGVVKIRGRTYEALLPRAVVEVAVEDGEVEKVVKTIMEAAKTGHVGDGRIFVLGVEGAWRIRSGEKLG</sequence>
<accession>A1RUH9</accession>
<evidence type="ECO:0000256" key="3">
    <source>
        <dbReference type="ARBA" id="ARBA00023163"/>
    </source>
</evidence>
<comment type="similarity">
    <text evidence="6">Belongs to the P(II) protein family.</text>
</comment>
<dbReference type="RefSeq" id="WP_011763186.1">
    <property type="nucleotide sequence ID" value="NC_008701.1"/>
</dbReference>
<evidence type="ECO:0000313" key="8">
    <source>
        <dbReference type="Proteomes" id="UP000002595"/>
    </source>
</evidence>
<evidence type="ECO:0000256" key="5">
    <source>
        <dbReference type="PIRSR" id="PIRSR602187-50"/>
    </source>
</evidence>
<name>A1RUH9_PYRIL</name>
<comment type="function">
    <text evidence="1">Could be involved in the regulation of nitrogen fixation.</text>
</comment>
<reference evidence="7" key="1">
    <citation type="submission" date="2006-12" db="EMBL/GenBank/DDBJ databases">
        <title>Complete sequence of Pyrobaculum islandicum DSM 4184.</title>
        <authorList>
            <person name="Copeland A."/>
            <person name="Lucas S."/>
            <person name="Lapidus A."/>
            <person name="Barry K."/>
            <person name="Detter J.C."/>
            <person name="Glavina del Rio T."/>
            <person name="Dalin E."/>
            <person name="Tice H."/>
            <person name="Pitluck S."/>
            <person name="Meincke L."/>
            <person name="Brettin T."/>
            <person name="Bruce D."/>
            <person name="Han C."/>
            <person name="Tapia R."/>
            <person name="Gilna P."/>
            <person name="Schmutz J."/>
            <person name="Larimer F."/>
            <person name="Land M."/>
            <person name="Hauser L."/>
            <person name="Kyrpides N."/>
            <person name="Mikhailova N."/>
            <person name="Cozen A.E."/>
            <person name="Fitz-Gibbon S.T."/>
            <person name="House C.H."/>
            <person name="Saltikov C."/>
            <person name="Lowe T."/>
            <person name="Richardson P."/>
        </authorList>
    </citation>
    <scope>NUCLEOTIDE SEQUENCE [LARGE SCALE GENOMIC DNA]</scope>
    <source>
        <strain evidence="7">DSM 4184</strain>
    </source>
</reference>
<dbReference type="PROSITE" id="PS00638">
    <property type="entry name" value="PII_GLNB_CTER"/>
    <property type="match status" value="1"/>
</dbReference>
<feature type="modified residue" description="O-UMP-tyrosine" evidence="5">
    <location>
        <position position="51"/>
    </location>
</feature>
<dbReference type="AlphaFoldDB" id="A1RUH9"/>
<dbReference type="KEGG" id="pis:Pisl_1455"/>
<evidence type="ECO:0000256" key="1">
    <source>
        <dbReference type="ARBA" id="ARBA00002440"/>
    </source>
</evidence>
<dbReference type="eggNOG" id="arCOG02305">
    <property type="taxonomic scope" value="Archaea"/>
</dbReference>
<dbReference type="EMBL" id="CP000504">
    <property type="protein sequence ID" value="ABL88611.1"/>
    <property type="molecule type" value="Genomic_DNA"/>
</dbReference>
<dbReference type="GeneID" id="4618065"/>
<dbReference type="HOGENOM" id="CLU_082268_0_0_2"/>
<evidence type="ECO:0000256" key="2">
    <source>
        <dbReference type="ARBA" id="ARBA00023015"/>
    </source>
</evidence>
<dbReference type="PRINTS" id="PR00340">
    <property type="entry name" value="PIIGLNB"/>
</dbReference>
<dbReference type="GO" id="GO:0005524">
    <property type="term" value="F:ATP binding"/>
    <property type="evidence" value="ECO:0007669"/>
    <property type="project" value="TreeGrafter"/>
</dbReference>
<dbReference type="PANTHER" id="PTHR30115">
    <property type="entry name" value="NITROGEN REGULATORY PROTEIN P-II"/>
    <property type="match status" value="1"/>
</dbReference>
<dbReference type="GO" id="GO:0030234">
    <property type="term" value="F:enzyme regulator activity"/>
    <property type="evidence" value="ECO:0007669"/>
    <property type="project" value="InterPro"/>
</dbReference>
<dbReference type="InterPro" id="IPR011322">
    <property type="entry name" value="N-reg_PII-like_a/b"/>
</dbReference>
<dbReference type="PANTHER" id="PTHR30115:SF13">
    <property type="entry name" value="PII-LIKE PROTEIN GLNBI"/>
    <property type="match status" value="1"/>
</dbReference>
<dbReference type="PROSITE" id="PS51343">
    <property type="entry name" value="PII_GLNB_DOM"/>
    <property type="match status" value="1"/>
</dbReference>
<dbReference type="InterPro" id="IPR002187">
    <property type="entry name" value="N-reg_PII"/>
</dbReference>
<dbReference type="InterPro" id="IPR017918">
    <property type="entry name" value="N-reg_PII_CS"/>
</dbReference>
<dbReference type="GO" id="GO:0006808">
    <property type="term" value="P:regulation of nitrogen utilization"/>
    <property type="evidence" value="ECO:0007669"/>
    <property type="project" value="InterPro"/>
</dbReference>
<keyword evidence="4" id="KW-0535">Nitrogen fixation</keyword>
<dbReference type="STRING" id="384616.Pisl_1455"/>
<protein>
    <submittedName>
        <fullName evidence="7">Nitrogen regulatory protein P-II</fullName>
    </submittedName>
</protein>
<organism evidence="7 8">
    <name type="scientific">Pyrobaculum islandicum (strain DSM 4184 / JCM 9189 / GEO3)</name>
    <dbReference type="NCBI Taxonomy" id="384616"/>
    <lineage>
        <taxon>Archaea</taxon>
        <taxon>Thermoproteota</taxon>
        <taxon>Thermoprotei</taxon>
        <taxon>Thermoproteales</taxon>
        <taxon>Thermoproteaceae</taxon>
        <taxon>Pyrobaculum</taxon>
    </lineage>
</organism>
<keyword evidence="8" id="KW-1185">Reference proteome</keyword>
<dbReference type="SMART" id="SM00938">
    <property type="entry name" value="P-II"/>
    <property type="match status" value="1"/>
</dbReference>
<dbReference type="InterPro" id="IPR015867">
    <property type="entry name" value="N-reg_PII/ATP_PRibTrfase_C"/>
</dbReference>
<dbReference type="Pfam" id="PF00543">
    <property type="entry name" value="P-II"/>
    <property type="match status" value="1"/>
</dbReference>